<evidence type="ECO:0000313" key="2">
    <source>
        <dbReference type="EMBL" id="EFO17573.2"/>
    </source>
</evidence>
<dbReference type="Gene3D" id="3.10.100.10">
    <property type="entry name" value="Mannose-Binding Protein A, subunit A"/>
    <property type="match status" value="1"/>
</dbReference>
<dbReference type="CTD" id="9948374"/>
<dbReference type="InterPro" id="IPR001304">
    <property type="entry name" value="C-type_lectin-like"/>
</dbReference>
<dbReference type="PROSITE" id="PS50041">
    <property type="entry name" value="C_TYPE_LECTIN_2"/>
    <property type="match status" value="1"/>
</dbReference>
<name>A0A1S0TNZ1_LOALO</name>
<dbReference type="InterPro" id="IPR016187">
    <property type="entry name" value="CTDL_fold"/>
</dbReference>
<gene>
    <name evidence="2" type="ORF">LOAG_10923</name>
</gene>
<dbReference type="RefSeq" id="XP_003146494.2">
    <property type="nucleotide sequence ID" value="XM_003146446.2"/>
</dbReference>
<feature type="domain" description="C-type lectin" evidence="1">
    <location>
        <begin position="1"/>
        <end position="72"/>
    </location>
</feature>
<accession>A0A1S0TNZ1</accession>
<dbReference type="EMBL" id="JH712125">
    <property type="protein sequence ID" value="EFO17573.2"/>
    <property type="molecule type" value="Genomic_DNA"/>
</dbReference>
<dbReference type="CDD" id="cd00037">
    <property type="entry name" value="CLECT"/>
    <property type="match status" value="1"/>
</dbReference>
<dbReference type="AlphaFoldDB" id="A0A1S0TNZ1"/>
<dbReference type="KEGG" id="loa:LOAG_10923"/>
<reference evidence="2" key="1">
    <citation type="submission" date="2012-04" db="EMBL/GenBank/DDBJ databases">
        <title>The Genome Sequence of Loa loa.</title>
        <authorList>
            <consortium name="The Broad Institute Genome Sequencing Platform"/>
            <consortium name="Broad Institute Genome Sequencing Center for Infectious Disease"/>
            <person name="Nutman T.B."/>
            <person name="Fink D.L."/>
            <person name="Russ C."/>
            <person name="Young S."/>
            <person name="Zeng Q."/>
            <person name="Gargeya S."/>
            <person name="Alvarado L."/>
            <person name="Berlin A."/>
            <person name="Chapman S.B."/>
            <person name="Chen Z."/>
            <person name="Freedman E."/>
            <person name="Gellesch M."/>
            <person name="Goldberg J."/>
            <person name="Griggs A."/>
            <person name="Gujja S."/>
            <person name="Heilman E.R."/>
            <person name="Heiman D."/>
            <person name="Howarth C."/>
            <person name="Mehta T."/>
            <person name="Neiman D."/>
            <person name="Pearson M."/>
            <person name="Roberts A."/>
            <person name="Saif S."/>
            <person name="Shea T."/>
            <person name="Shenoy N."/>
            <person name="Sisk P."/>
            <person name="Stolte C."/>
            <person name="Sykes S."/>
            <person name="White J."/>
            <person name="Yandava C."/>
            <person name="Haas B."/>
            <person name="Henn M.R."/>
            <person name="Nusbaum C."/>
            <person name="Birren B."/>
        </authorList>
    </citation>
    <scope>NUCLEOTIDE SEQUENCE [LARGE SCALE GENOMIC DNA]</scope>
</reference>
<dbReference type="SUPFAM" id="SSF56436">
    <property type="entry name" value="C-type lectin-like"/>
    <property type="match status" value="1"/>
</dbReference>
<dbReference type="InParanoid" id="A0A1S0TNZ1"/>
<sequence length="85" mass="9727">MLNSSGLVGNDTYLIGLDKDDNQWYWIDDHMELNYTNCRALEPNSCCGRKVKCVAVNWNGIMNNQWDGIDCNNIPPANFICKKKL</sequence>
<dbReference type="InterPro" id="IPR016186">
    <property type="entry name" value="C-type_lectin-like/link_sf"/>
</dbReference>
<dbReference type="OrthoDB" id="5867782at2759"/>
<dbReference type="GeneID" id="9948374"/>
<evidence type="ECO:0000259" key="1">
    <source>
        <dbReference type="PROSITE" id="PS50041"/>
    </source>
</evidence>
<organism evidence="2">
    <name type="scientific">Loa loa</name>
    <name type="common">Eye worm</name>
    <name type="synonym">Filaria loa</name>
    <dbReference type="NCBI Taxonomy" id="7209"/>
    <lineage>
        <taxon>Eukaryota</taxon>
        <taxon>Metazoa</taxon>
        <taxon>Ecdysozoa</taxon>
        <taxon>Nematoda</taxon>
        <taxon>Chromadorea</taxon>
        <taxon>Rhabditida</taxon>
        <taxon>Spirurina</taxon>
        <taxon>Spiruromorpha</taxon>
        <taxon>Filarioidea</taxon>
        <taxon>Onchocercidae</taxon>
        <taxon>Loa</taxon>
    </lineage>
</organism>
<proteinExistence type="predicted"/>
<dbReference type="OMA" id="SAICSEY"/>
<protein>
    <recommendedName>
        <fullName evidence="1">C-type lectin domain-containing protein</fullName>
    </recommendedName>
</protein>